<accession>A0ABP8AK33</accession>
<evidence type="ECO:0000313" key="1">
    <source>
        <dbReference type="EMBL" id="GAA4184973.1"/>
    </source>
</evidence>
<evidence type="ECO:0000313" key="2">
    <source>
        <dbReference type="Proteomes" id="UP001500213"/>
    </source>
</evidence>
<keyword evidence="2" id="KW-1185">Reference proteome</keyword>
<proteinExistence type="predicted"/>
<name>A0ABP8AK33_9MICO</name>
<reference evidence="2" key="1">
    <citation type="journal article" date="2019" name="Int. J. Syst. Evol. Microbiol.">
        <title>The Global Catalogue of Microorganisms (GCM) 10K type strain sequencing project: providing services to taxonomists for standard genome sequencing and annotation.</title>
        <authorList>
            <consortium name="The Broad Institute Genomics Platform"/>
            <consortium name="The Broad Institute Genome Sequencing Center for Infectious Disease"/>
            <person name="Wu L."/>
            <person name="Ma J."/>
        </authorList>
    </citation>
    <scope>NUCLEOTIDE SEQUENCE [LARGE SCALE GENOMIC DNA]</scope>
    <source>
        <strain evidence="2">JCM 17593</strain>
    </source>
</reference>
<protein>
    <submittedName>
        <fullName evidence="1">Uncharacterized protein</fullName>
    </submittedName>
</protein>
<dbReference type="EMBL" id="BAABBX010000004">
    <property type="protein sequence ID" value="GAA4184973.1"/>
    <property type="molecule type" value="Genomic_DNA"/>
</dbReference>
<gene>
    <name evidence="1" type="ORF">GCM10022288_06390</name>
</gene>
<organism evidence="1 2">
    <name type="scientific">Gryllotalpicola kribbensis</name>
    <dbReference type="NCBI Taxonomy" id="993084"/>
    <lineage>
        <taxon>Bacteria</taxon>
        <taxon>Bacillati</taxon>
        <taxon>Actinomycetota</taxon>
        <taxon>Actinomycetes</taxon>
        <taxon>Micrococcales</taxon>
        <taxon>Microbacteriaceae</taxon>
        <taxon>Gryllotalpicola</taxon>
    </lineage>
</organism>
<comment type="caution">
    <text evidence="1">The sequence shown here is derived from an EMBL/GenBank/DDBJ whole genome shotgun (WGS) entry which is preliminary data.</text>
</comment>
<sequence length="77" mass="8639">MAGQTRNPVHWGIRGATQFHQIMLGRHMAPLPTRVEAVYTDDDADPSGRLLRGEATFGKTRPALHAIDVEFRAQLMR</sequence>
<dbReference type="Proteomes" id="UP001500213">
    <property type="component" value="Unassembled WGS sequence"/>
</dbReference>